<accession>A0A2A4GZ89</accession>
<feature type="transmembrane region" description="Helical" evidence="2">
    <location>
        <begin position="118"/>
        <end position="136"/>
    </location>
</feature>
<dbReference type="GO" id="GO:0022857">
    <property type="term" value="F:transmembrane transporter activity"/>
    <property type="evidence" value="ECO:0007669"/>
    <property type="project" value="InterPro"/>
</dbReference>
<dbReference type="GO" id="GO:0005886">
    <property type="term" value="C:plasma membrane"/>
    <property type="evidence" value="ECO:0007669"/>
    <property type="project" value="UniProtKB-SubCell"/>
</dbReference>
<dbReference type="InterPro" id="IPR053160">
    <property type="entry name" value="MFS_DHA3_Transporter"/>
</dbReference>
<keyword evidence="2" id="KW-1133">Transmembrane helix</keyword>
<organism evidence="3 4">
    <name type="scientific">Staphylococcus delphini</name>
    <dbReference type="NCBI Taxonomy" id="53344"/>
    <lineage>
        <taxon>Bacteria</taxon>
        <taxon>Bacillati</taxon>
        <taxon>Bacillota</taxon>
        <taxon>Bacilli</taxon>
        <taxon>Bacillales</taxon>
        <taxon>Staphylococcaceae</taxon>
        <taxon>Staphylococcus</taxon>
        <taxon>Staphylococcus intermedius group</taxon>
    </lineage>
</organism>
<evidence type="ECO:0000256" key="2">
    <source>
        <dbReference type="SAM" id="Phobius"/>
    </source>
</evidence>
<dbReference type="InterPro" id="IPR011701">
    <property type="entry name" value="MFS"/>
</dbReference>
<evidence type="ECO:0000256" key="1">
    <source>
        <dbReference type="ARBA" id="ARBA00004651"/>
    </source>
</evidence>
<feature type="transmembrane region" description="Helical" evidence="2">
    <location>
        <begin position="190"/>
        <end position="209"/>
    </location>
</feature>
<proteinExistence type="predicted"/>
<name>A0A2A4GZ89_9STAP</name>
<comment type="subcellular location">
    <subcellularLocation>
        <location evidence="1">Cell membrane</location>
        <topology evidence="1">Multi-pass membrane protein</topology>
    </subcellularLocation>
</comment>
<feature type="transmembrane region" description="Helical" evidence="2">
    <location>
        <begin position="233"/>
        <end position="256"/>
    </location>
</feature>
<protein>
    <recommendedName>
        <fullName evidence="5">Major facilitator superfamily permease</fullName>
    </recommendedName>
</protein>
<dbReference type="SUPFAM" id="SSF103473">
    <property type="entry name" value="MFS general substrate transporter"/>
    <property type="match status" value="1"/>
</dbReference>
<dbReference type="Gene3D" id="1.20.1250.20">
    <property type="entry name" value="MFS general substrate transporter like domains"/>
    <property type="match status" value="1"/>
</dbReference>
<dbReference type="EMBL" id="MWUU01000004">
    <property type="protein sequence ID" value="PCF56159.1"/>
    <property type="molecule type" value="Genomic_DNA"/>
</dbReference>
<keyword evidence="2" id="KW-0472">Membrane</keyword>
<dbReference type="InterPro" id="IPR036259">
    <property type="entry name" value="MFS_trans_sf"/>
</dbReference>
<feature type="transmembrane region" description="Helical" evidence="2">
    <location>
        <begin position="75"/>
        <end position="97"/>
    </location>
</feature>
<dbReference type="Proteomes" id="UP000218335">
    <property type="component" value="Unassembled WGS sequence"/>
</dbReference>
<dbReference type="AlphaFoldDB" id="A0A2A4GZ89"/>
<reference evidence="3 4" key="1">
    <citation type="journal article" date="2017" name="PLoS ONE">
        <title>Development of a real-time PCR for detection of Staphylococcus pseudintermedius using a novel automated comparison of whole-genome sequences.</title>
        <authorList>
            <person name="Verstappen K.M."/>
            <person name="Huijbregts L."/>
            <person name="Spaninks M."/>
            <person name="Wagenaar J.A."/>
            <person name="Fluit A.C."/>
            <person name="Duim B."/>
        </authorList>
    </citation>
    <scope>NUCLEOTIDE SEQUENCE [LARGE SCALE GENOMIC DNA]</scope>
    <source>
        <strain evidence="3 4">215070706401-1</strain>
    </source>
</reference>
<sequence>MVLFTPILYIFLIKYGYSYTEAGIYLSVFWGVSAITELPTGILADTIGQKMTVVLSCLLRGIGLGMLLVDHFFFLLLSAVLTGVAESMMSGTLSSWLMNQVKDKEILNLDHIFSRANLYGTCCSLIIGFLIAQYVFEYNKILPILMSAIYFLILSGVVLKYLPEKHRQPQHQDHAFLNFRHSWKANIRKIWELLMTKKIIFLVIILLSWPEVLDIGPSNQWQVAFSGETKETILGYMWVMISVVGMLMNLAVIYIVKLKKHM</sequence>
<feature type="transmembrane region" description="Helical" evidence="2">
    <location>
        <begin position="142"/>
        <end position="162"/>
    </location>
</feature>
<dbReference type="Pfam" id="PF07690">
    <property type="entry name" value="MFS_1"/>
    <property type="match status" value="1"/>
</dbReference>
<dbReference type="PANTHER" id="PTHR23530:SF1">
    <property type="entry name" value="PERMEASE, MAJOR FACILITATOR SUPERFAMILY-RELATED"/>
    <property type="match status" value="1"/>
</dbReference>
<gene>
    <name evidence="3" type="ORF">B5C08_04330</name>
</gene>
<comment type="caution">
    <text evidence="3">The sequence shown here is derived from an EMBL/GenBank/DDBJ whole genome shotgun (WGS) entry which is preliminary data.</text>
</comment>
<dbReference type="CDD" id="cd06174">
    <property type="entry name" value="MFS"/>
    <property type="match status" value="1"/>
</dbReference>
<keyword evidence="2" id="KW-0812">Transmembrane</keyword>
<dbReference type="PANTHER" id="PTHR23530">
    <property type="entry name" value="TRANSPORT PROTEIN-RELATED"/>
    <property type="match status" value="1"/>
</dbReference>
<evidence type="ECO:0008006" key="5">
    <source>
        <dbReference type="Google" id="ProtNLM"/>
    </source>
</evidence>
<evidence type="ECO:0000313" key="3">
    <source>
        <dbReference type="EMBL" id="PCF56159.1"/>
    </source>
</evidence>
<evidence type="ECO:0000313" key="4">
    <source>
        <dbReference type="Proteomes" id="UP000218335"/>
    </source>
</evidence>